<feature type="domain" description="DUF6697" evidence="2">
    <location>
        <begin position="369"/>
        <end position="630"/>
    </location>
</feature>
<evidence type="ECO:0000256" key="1">
    <source>
        <dbReference type="SAM" id="MobiDB-lite"/>
    </source>
</evidence>
<proteinExistence type="predicted"/>
<feature type="region of interest" description="Disordered" evidence="1">
    <location>
        <begin position="129"/>
        <end position="280"/>
    </location>
</feature>
<dbReference type="InterPro" id="IPR046520">
    <property type="entry name" value="DUF6697"/>
</dbReference>
<dbReference type="AlphaFoldDB" id="A0A2T2NUX9"/>
<reference evidence="3 4" key="1">
    <citation type="journal article" date="2018" name="Front. Microbiol.">
        <title>Genome-Wide Analysis of Corynespora cassiicola Leaf Fall Disease Putative Effectors.</title>
        <authorList>
            <person name="Lopez D."/>
            <person name="Ribeiro S."/>
            <person name="Label P."/>
            <person name="Fumanal B."/>
            <person name="Venisse J.S."/>
            <person name="Kohler A."/>
            <person name="de Oliveira R.R."/>
            <person name="Labutti K."/>
            <person name="Lipzen A."/>
            <person name="Lail K."/>
            <person name="Bauer D."/>
            <person name="Ohm R.A."/>
            <person name="Barry K.W."/>
            <person name="Spatafora J."/>
            <person name="Grigoriev I.V."/>
            <person name="Martin F.M."/>
            <person name="Pujade-Renaud V."/>
        </authorList>
    </citation>
    <scope>NUCLEOTIDE SEQUENCE [LARGE SCALE GENOMIC DNA]</scope>
    <source>
        <strain evidence="3 4">Philippines</strain>
    </source>
</reference>
<dbReference type="EMBL" id="KZ678133">
    <property type="protein sequence ID" value="PSN69200.1"/>
    <property type="molecule type" value="Genomic_DNA"/>
</dbReference>
<organism evidence="3 4">
    <name type="scientific">Corynespora cassiicola Philippines</name>
    <dbReference type="NCBI Taxonomy" id="1448308"/>
    <lineage>
        <taxon>Eukaryota</taxon>
        <taxon>Fungi</taxon>
        <taxon>Dikarya</taxon>
        <taxon>Ascomycota</taxon>
        <taxon>Pezizomycotina</taxon>
        <taxon>Dothideomycetes</taxon>
        <taxon>Pleosporomycetidae</taxon>
        <taxon>Pleosporales</taxon>
        <taxon>Corynesporascaceae</taxon>
        <taxon>Corynespora</taxon>
    </lineage>
</organism>
<feature type="compositionally biased region" description="Polar residues" evidence="1">
    <location>
        <begin position="139"/>
        <end position="155"/>
    </location>
</feature>
<sequence length="640" mass="71227">MPDPSRTSTARRQTGGGNSPSSGGQSKKNQFNLAAGKFQPQHGPSSAKKSSTKVSDTSFSQLEERFQGLEHGQADLRSTVEDLNALYNRLCKSVEILKRGGWDITVGPFKEHHAGLTKAELDYLLGNSKHQHHTDESQNDGLNGSNDVKPGSSSYVPPHQRKDSGTSTGSIPPHLRAKPAPNGGIVSVPPRQRIGNASATASVPPNQRNGSASTTASVPPHQRSGNASNTTSVPPHQRNSSVSATKSVPPHLRHGAISQPTPKPTDKEISEANNPLTVDGKVEVEIDVSDIKSALPEATRPSDPLTTPAPQTSEETTHLDESTFTLPPASASKYNPELAKTWMPTFITSLPPLPSPQLLAIPPPTSMQTFHPDFLRNHLGGITWSPGQIYIPPCPSPCMLPNRTYYLLTPAHEPFLPRSPGTHGAKLTPFFNRNPEDAFAEHPDEAPTYADVPLFVEGRDAKGRVRCTYFGHYSQTRWSDKLDYDRMGAVVSEGVRQYWAKELTGVGRPEWVTDKLMRHFFPMPEYEGRLFGYDVEKEFDEDEDEDEDEGMDEEEVKNREEGVAKEYRAYLKRLRKWEKDARMKTKFIKKEFILAAFERADADDPPALRLWWEYLECTSWNESFYNMLAEYQSRQSHYSK</sequence>
<feature type="compositionally biased region" description="Low complexity" evidence="1">
    <location>
        <begin position="19"/>
        <end position="30"/>
    </location>
</feature>
<feature type="region of interest" description="Disordered" evidence="1">
    <location>
        <begin position="1"/>
        <end position="59"/>
    </location>
</feature>
<gene>
    <name evidence="3" type="ORF">BS50DRAFT_619858</name>
</gene>
<feature type="compositionally biased region" description="Polar residues" evidence="1">
    <location>
        <begin position="195"/>
        <end position="246"/>
    </location>
</feature>
<accession>A0A2T2NUX9</accession>
<dbReference type="OrthoDB" id="5427977at2759"/>
<dbReference type="Pfam" id="PF20411">
    <property type="entry name" value="DUF6697"/>
    <property type="match status" value="1"/>
</dbReference>
<feature type="region of interest" description="Disordered" evidence="1">
    <location>
        <begin position="293"/>
        <end position="331"/>
    </location>
</feature>
<evidence type="ECO:0000313" key="4">
    <source>
        <dbReference type="Proteomes" id="UP000240883"/>
    </source>
</evidence>
<feature type="compositionally biased region" description="Polar residues" evidence="1">
    <location>
        <begin position="42"/>
        <end position="59"/>
    </location>
</feature>
<protein>
    <recommendedName>
        <fullName evidence="2">DUF6697 domain-containing protein</fullName>
    </recommendedName>
</protein>
<keyword evidence="4" id="KW-1185">Reference proteome</keyword>
<feature type="compositionally biased region" description="Polar residues" evidence="1">
    <location>
        <begin position="1"/>
        <end position="12"/>
    </location>
</feature>
<evidence type="ECO:0000259" key="2">
    <source>
        <dbReference type="Pfam" id="PF20411"/>
    </source>
</evidence>
<feature type="compositionally biased region" description="Polar residues" evidence="1">
    <location>
        <begin position="304"/>
        <end position="314"/>
    </location>
</feature>
<dbReference type="Proteomes" id="UP000240883">
    <property type="component" value="Unassembled WGS sequence"/>
</dbReference>
<name>A0A2T2NUX9_CORCC</name>
<evidence type="ECO:0000313" key="3">
    <source>
        <dbReference type="EMBL" id="PSN69200.1"/>
    </source>
</evidence>